<dbReference type="InterPro" id="IPR003172">
    <property type="entry name" value="ML_dom"/>
</dbReference>
<keyword evidence="3" id="KW-0964">Secreted</keyword>
<dbReference type="SMART" id="SM00737">
    <property type="entry name" value="ML"/>
    <property type="match status" value="1"/>
</dbReference>
<evidence type="ECO:0000256" key="4">
    <source>
        <dbReference type="ARBA" id="ARBA00022729"/>
    </source>
</evidence>
<accession>A0AAN9VQ21</accession>
<comment type="similarity">
    <text evidence="2">Belongs to the NPC2 family.</text>
</comment>
<dbReference type="PANTHER" id="PTHR11306">
    <property type="entry name" value="NIEMANN PICK TYPE C2 PROTEIN NPC2-RELATED"/>
    <property type="match status" value="1"/>
</dbReference>
<dbReference type="EMBL" id="JAZDUA010000290">
    <property type="protein sequence ID" value="KAK7862044.1"/>
    <property type="molecule type" value="Genomic_DNA"/>
</dbReference>
<dbReference type="GO" id="GO:0032367">
    <property type="term" value="P:intracellular cholesterol transport"/>
    <property type="evidence" value="ECO:0007669"/>
    <property type="project" value="InterPro"/>
</dbReference>
<name>A0AAN9VQ21_9ORTH</name>
<evidence type="ECO:0000313" key="7">
    <source>
        <dbReference type="EMBL" id="KAK7862044.1"/>
    </source>
</evidence>
<dbReference type="PANTHER" id="PTHR11306:SF68">
    <property type="entry name" value="NPC INTRACELLULAR CHOLESTEROL TRANSPORTER 2"/>
    <property type="match status" value="1"/>
</dbReference>
<sequence length="146" mass="16253">MHSFYYIVGVIFVATSYGFPVKDCGSKEGKLGKVSLSCSGDTECILKRNSNVTITMQFTPLEDVKALTALVHGIIEGLPVPFPLPNPNACEDSGIQCPLKKGNVYNYSAHFFVKHSYPKVRVTVKWEMKDENKNDLLCLLIPARIR</sequence>
<keyword evidence="8" id="KW-1185">Reference proteome</keyword>
<organism evidence="7 8">
    <name type="scientific">Gryllus longicercus</name>
    <dbReference type="NCBI Taxonomy" id="2509291"/>
    <lineage>
        <taxon>Eukaryota</taxon>
        <taxon>Metazoa</taxon>
        <taxon>Ecdysozoa</taxon>
        <taxon>Arthropoda</taxon>
        <taxon>Hexapoda</taxon>
        <taxon>Insecta</taxon>
        <taxon>Pterygota</taxon>
        <taxon>Neoptera</taxon>
        <taxon>Polyneoptera</taxon>
        <taxon>Orthoptera</taxon>
        <taxon>Ensifera</taxon>
        <taxon>Gryllidea</taxon>
        <taxon>Grylloidea</taxon>
        <taxon>Gryllidae</taxon>
        <taxon>Gryllinae</taxon>
        <taxon>Gryllus</taxon>
    </lineage>
</organism>
<dbReference type="GO" id="GO:0005576">
    <property type="term" value="C:extracellular region"/>
    <property type="evidence" value="ECO:0007669"/>
    <property type="project" value="UniProtKB-SubCell"/>
</dbReference>
<comment type="caution">
    <text evidence="7">The sequence shown here is derived from an EMBL/GenBank/DDBJ whole genome shotgun (WGS) entry which is preliminary data.</text>
</comment>
<reference evidence="7 8" key="1">
    <citation type="submission" date="2024-03" db="EMBL/GenBank/DDBJ databases">
        <title>The genome assembly and annotation of the cricket Gryllus longicercus Weissman &amp; Gray.</title>
        <authorList>
            <person name="Szrajer S."/>
            <person name="Gray D."/>
            <person name="Ylla G."/>
        </authorList>
    </citation>
    <scope>NUCLEOTIDE SEQUENCE [LARGE SCALE GENOMIC DNA]</scope>
    <source>
        <strain evidence="7">DAG 2021-001</strain>
        <tissue evidence="7">Whole body minus gut</tissue>
    </source>
</reference>
<evidence type="ECO:0000313" key="8">
    <source>
        <dbReference type="Proteomes" id="UP001378592"/>
    </source>
</evidence>
<evidence type="ECO:0000256" key="1">
    <source>
        <dbReference type="ARBA" id="ARBA00004613"/>
    </source>
</evidence>
<evidence type="ECO:0000256" key="5">
    <source>
        <dbReference type="ARBA" id="ARBA00023157"/>
    </source>
</evidence>
<evidence type="ECO:0000259" key="6">
    <source>
        <dbReference type="SMART" id="SM00737"/>
    </source>
</evidence>
<dbReference type="InterPro" id="IPR014756">
    <property type="entry name" value="Ig_E-set"/>
</dbReference>
<protein>
    <recommendedName>
        <fullName evidence="6">MD-2-related lipid-recognition domain-containing protein</fullName>
    </recommendedName>
</protein>
<feature type="domain" description="MD-2-related lipid-recognition" evidence="6">
    <location>
        <begin position="21"/>
        <end position="143"/>
    </location>
</feature>
<dbReference type="SUPFAM" id="SSF81296">
    <property type="entry name" value="E set domains"/>
    <property type="match status" value="1"/>
</dbReference>
<comment type="subcellular location">
    <subcellularLocation>
        <location evidence="1">Secreted</location>
    </subcellularLocation>
</comment>
<evidence type="ECO:0000256" key="3">
    <source>
        <dbReference type="ARBA" id="ARBA00022525"/>
    </source>
</evidence>
<keyword evidence="5" id="KW-1015">Disulfide bond</keyword>
<dbReference type="Proteomes" id="UP001378592">
    <property type="component" value="Unassembled WGS sequence"/>
</dbReference>
<dbReference type="AlphaFoldDB" id="A0AAN9VQ21"/>
<dbReference type="Gene3D" id="2.60.40.770">
    <property type="match status" value="1"/>
</dbReference>
<gene>
    <name evidence="7" type="ORF">R5R35_002177</name>
</gene>
<dbReference type="InterPro" id="IPR033916">
    <property type="entry name" value="ML_Npc2-like"/>
</dbReference>
<dbReference type="Pfam" id="PF02221">
    <property type="entry name" value="E1_DerP2_DerF2"/>
    <property type="match status" value="1"/>
</dbReference>
<evidence type="ECO:0000256" key="2">
    <source>
        <dbReference type="ARBA" id="ARBA00006370"/>
    </source>
</evidence>
<proteinExistence type="inferred from homology"/>
<keyword evidence="4" id="KW-0732">Signal</keyword>
<dbReference type="FunFam" id="2.60.40.770:FF:000001">
    <property type="entry name" value="NPC intracellular cholesterol transporter 2"/>
    <property type="match status" value="1"/>
</dbReference>
<dbReference type="CDD" id="cd00916">
    <property type="entry name" value="Npc2_like"/>
    <property type="match status" value="1"/>
</dbReference>
<dbReference type="InterPro" id="IPR039670">
    <property type="entry name" value="NPC2-like"/>
</dbReference>
<dbReference type="GO" id="GO:0032934">
    <property type="term" value="F:sterol binding"/>
    <property type="evidence" value="ECO:0007669"/>
    <property type="project" value="InterPro"/>
</dbReference>